<dbReference type="InterPro" id="IPR001314">
    <property type="entry name" value="Peptidase_S1A"/>
</dbReference>
<evidence type="ECO:0000313" key="5">
    <source>
        <dbReference type="EMBL" id="SDY88892.1"/>
    </source>
</evidence>
<dbReference type="InterPro" id="IPR043504">
    <property type="entry name" value="Peptidase_S1_PA_chymotrypsin"/>
</dbReference>
<feature type="chain" id="PRO_5039421268" evidence="3">
    <location>
        <begin position="29"/>
        <end position="666"/>
    </location>
</feature>
<dbReference type="Gene3D" id="2.40.128.340">
    <property type="match status" value="4"/>
</dbReference>
<dbReference type="PROSITE" id="PS50240">
    <property type="entry name" value="TRYPSIN_DOM"/>
    <property type="match status" value="1"/>
</dbReference>
<dbReference type="InterPro" id="IPR028994">
    <property type="entry name" value="Integrin_alpha_N"/>
</dbReference>
<dbReference type="SMART" id="SM00020">
    <property type="entry name" value="Tryp_SPc"/>
    <property type="match status" value="1"/>
</dbReference>
<dbReference type="InterPro" id="IPR013783">
    <property type="entry name" value="Ig-like_fold"/>
</dbReference>
<dbReference type="PRINTS" id="PR00722">
    <property type="entry name" value="CHYMOTRYPSIN"/>
</dbReference>
<evidence type="ECO:0000256" key="3">
    <source>
        <dbReference type="SAM" id="SignalP"/>
    </source>
</evidence>
<keyword evidence="1 3" id="KW-0732">Signal</keyword>
<dbReference type="InterPro" id="IPR009003">
    <property type="entry name" value="Peptidase_S1_PA"/>
</dbReference>
<evidence type="ECO:0000256" key="1">
    <source>
        <dbReference type="ARBA" id="ARBA00022729"/>
    </source>
</evidence>
<protein>
    <submittedName>
        <fullName evidence="5">Repeat domain-containing protein</fullName>
    </submittedName>
</protein>
<reference evidence="5 6" key="1">
    <citation type="submission" date="2016-10" db="EMBL/GenBank/DDBJ databases">
        <authorList>
            <person name="de Groot N.N."/>
        </authorList>
    </citation>
    <scope>NUCLEOTIDE SEQUENCE [LARGE SCALE GENOMIC DNA]</scope>
    <source>
        <strain evidence="5 6">CPCC 202699</strain>
    </source>
</reference>
<dbReference type="InterPro" id="IPR013517">
    <property type="entry name" value="FG-GAP"/>
</dbReference>
<dbReference type="Gene3D" id="2.40.10.10">
    <property type="entry name" value="Trypsin-like serine proteases"/>
    <property type="match status" value="1"/>
</dbReference>
<dbReference type="Pfam" id="PF13517">
    <property type="entry name" value="FG-GAP_3"/>
    <property type="match status" value="1"/>
</dbReference>
<accession>A0A1H3NJ30</accession>
<gene>
    <name evidence="5" type="ORF">SAMN05421504_107326</name>
</gene>
<dbReference type="Proteomes" id="UP000199515">
    <property type="component" value="Unassembled WGS sequence"/>
</dbReference>
<evidence type="ECO:0000259" key="4">
    <source>
        <dbReference type="PROSITE" id="PS50240"/>
    </source>
</evidence>
<feature type="signal peptide" evidence="3">
    <location>
        <begin position="1"/>
        <end position="28"/>
    </location>
</feature>
<feature type="domain" description="Peptidase S1" evidence="4">
    <location>
        <begin position="35"/>
        <end position="238"/>
    </location>
</feature>
<dbReference type="SUPFAM" id="SSF69318">
    <property type="entry name" value="Integrin alpha N-terminal domain"/>
    <property type="match status" value="1"/>
</dbReference>
<dbReference type="Gene3D" id="2.60.40.10">
    <property type="entry name" value="Immunoglobulins"/>
    <property type="match status" value="1"/>
</dbReference>
<evidence type="ECO:0000256" key="2">
    <source>
        <dbReference type="SAM" id="MobiDB-lite"/>
    </source>
</evidence>
<keyword evidence="6" id="KW-1185">Reference proteome</keyword>
<dbReference type="GO" id="GO:0004252">
    <property type="term" value="F:serine-type endopeptidase activity"/>
    <property type="evidence" value="ECO:0007669"/>
    <property type="project" value="InterPro"/>
</dbReference>
<dbReference type="Pfam" id="PF00089">
    <property type="entry name" value="Trypsin"/>
    <property type="match status" value="1"/>
</dbReference>
<name>A0A1H3NJ30_9PSEU</name>
<dbReference type="PANTHER" id="PTHR13412:SF0">
    <property type="entry name" value="T-CELL IMMUNOMODULATORY PROTEIN"/>
    <property type="match status" value="1"/>
</dbReference>
<dbReference type="STRING" id="589385.SAMN05421504_107326"/>
<dbReference type="OrthoDB" id="5478064at2"/>
<dbReference type="GO" id="GO:0005975">
    <property type="term" value="P:carbohydrate metabolic process"/>
    <property type="evidence" value="ECO:0007669"/>
    <property type="project" value="UniProtKB-ARBA"/>
</dbReference>
<dbReference type="EMBL" id="FNON01000007">
    <property type="protein sequence ID" value="SDY88892.1"/>
    <property type="molecule type" value="Genomic_DNA"/>
</dbReference>
<dbReference type="PANTHER" id="PTHR13412">
    <property type="entry name" value="T-CELL IMMUNOMODULATORY PROTEIN HOMOLOG"/>
    <property type="match status" value="1"/>
</dbReference>
<dbReference type="SUPFAM" id="SSF50494">
    <property type="entry name" value="Trypsin-like serine proteases"/>
    <property type="match status" value="1"/>
</dbReference>
<feature type="region of interest" description="Disordered" evidence="2">
    <location>
        <begin position="645"/>
        <end position="666"/>
    </location>
</feature>
<organism evidence="5 6">
    <name type="scientific">Amycolatopsis xylanica</name>
    <dbReference type="NCBI Taxonomy" id="589385"/>
    <lineage>
        <taxon>Bacteria</taxon>
        <taxon>Bacillati</taxon>
        <taxon>Actinomycetota</taxon>
        <taxon>Actinomycetes</taxon>
        <taxon>Pseudonocardiales</taxon>
        <taxon>Pseudonocardiaceae</taxon>
        <taxon>Amycolatopsis</taxon>
    </lineage>
</organism>
<dbReference type="InterPro" id="IPR024881">
    <property type="entry name" value="Tip"/>
</dbReference>
<dbReference type="InterPro" id="IPR001254">
    <property type="entry name" value="Trypsin_dom"/>
</dbReference>
<sequence>MRQTRTGRFLATRFLATLATVAAGAALAAAPAGAIAGGGPSLGDAYSFVAKLTVGTRTCSGVLIDAQWVLSANACFTENAGQGGAPKVATQATLGSQSRAVVDLVTRPDRDVVLAKLASPVTGIDPVRVGTAAPAPGERLRVAGFGRTDTENAPAKPYAGTLSVTSVAGTTIDVSGDAAICKGDWGGPAFRETDTGVEVVALHSTSLQHGCVGETETRDGAVESRVDNLDGWLERQITALTAVPATQHAIALSWRPLWYSSFKVYGSTSPEVPVGPATLLGTVTTPSFTHAALPAKQTWYYRVVPGTGAASEPVSATVKGQTGRPDFTGDGRDDIAASYDTGGASNKIFVWNGGSPALGVPTQRWETTPGNWEAYRARWLSGDFNGDGRTDAAAFYNYNDGLTKLWVFYANATGFDSPVVKWDGGFGNTAAQNAKWVAGDFNGDGKTDIGGFYDLGNAQTKLYVWTGKADGFADPVERFDSRPGNWESYRANWISGDFNGDGRTDLAANYNYGGGVVRIFVAYSTESGNVNPVEKWFSGAGNYAAENARWIAGDYNGDGRADIAGLYDLGNANTKMFTWYGTPTGFLDPAATWETGNGNWELGQSRWVSGDYNGDGRTDLGAFYNYGNGWVRIFVSYATPTGVNHPTEQWDSGPNNYQAESAQLIP</sequence>
<dbReference type="GO" id="GO:0005886">
    <property type="term" value="C:plasma membrane"/>
    <property type="evidence" value="ECO:0007669"/>
    <property type="project" value="TreeGrafter"/>
</dbReference>
<dbReference type="GO" id="GO:0006508">
    <property type="term" value="P:proteolysis"/>
    <property type="evidence" value="ECO:0007669"/>
    <property type="project" value="InterPro"/>
</dbReference>
<proteinExistence type="predicted"/>
<dbReference type="RefSeq" id="WP_091294805.1">
    <property type="nucleotide sequence ID" value="NZ_FNON01000007.1"/>
</dbReference>
<dbReference type="AlphaFoldDB" id="A0A1H3NJ30"/>
<evidence type="ECO:0000313" key="6">
    <source>
        <dbReference type="Proteomes" id="UP000199515"/>
    </source>
</evidence>